<reference evidence="2" key="1">
    <citation type="submission" date="2021-02" db="EMBL/GenBank/DDBJ databases">
        <authorList>
            <person name="Dougan E. K."/>
            <person name="Rhodes N."/>
            <person name="Thang M."/>
            <person name="Chan C."/>
        </authorList>
    </citation>
    <scope>NUCLEOTIDE SEQUENCE</scope>
</reference>
<proteinExistence type="predicted"/>
<feature type="transmembrane region" description="Helical" evidence="1">
    <location>
        <begin position="31"/>
        <end position="49"/>
    </location>
</feature>
<dbReference type="AlphaFoldDB" id="A0A812JMK9"/>
<accession>A0A812JMK9</accession>
<name>A0A812JMK9_SYMPI</name>
<dbReference type="Proteomes" id="UP000649617">
    <property type="component" value="Unassembled WGS sequence"/>
</dbReference>
<protein>
    <submittedName>
        <fullName evidence="2">ATP6 protein</fullName>
    </submittedName>
</protein>
<comment type="caution">
    <text evidence="2">The sequence shown here is derived from an EMBL/GenBank/DDBJ whole genome shotgun (WGS) entry which is preliminary data.</text>
</comment>
<keyword evidence="1" id="KW-0472">Membrane</keyword>
<dbReference type="OrthoDB" id="445886at2759"/>
<sequence>MGTEIGIIQAAVTKAGEEEEQTPLQEKLDEFGNLLAKMIGIICLLVWVINYKHFFDPVHGSVVKGSDAQNA</sequence>
<dbReference type="EMBL" id="CAJNIZ010002336">
    <property type="protein sequence ID" value="CAE7209467.1"/>
    <property type="molecule type" value="Genomic_DNA"/>
</dbReference>
<keyword evidence="1" id="KW-0812">Transmembrane</keyword>
<dbReference type="InterPro" id="IPR023298">
    <property type="entry name" value="ATPase_P-typ_TM_dom_sf"/>
</dbReference>
<evidence type="ECO:0000313" key="2">
    <source>
        <dbReference type="EMBL" id="CAE7209467.1"/>
    </source>
</evidence>
<evidence type="ECO:0000256" key="1">
    <source>
        <dbReference type="SAM" id="Phobius"/>
    </source>
</evidence>
<keyword evidence="1" id="KW-1133">Transmembrane helix</keyword>
<evidence type="ECO:0000313" key="3">
    <source>
        <dbReference type="Proteomes" id="UP000649617"/>
    </source>
</evidence>
<dbReference type="SUPFAM" id="SSF81665">
    <property type="entry name" value="Calcium ATPase, transmembrane domain M"/>
    <property type="match status" value="1"/>
</dbReference>
<dbReference type="Gene3D" id="2.70.150.10">
    <property type="entry name" value="Calcium-transporting ATPase, cytoplasmic transduction domain A"/>
    <property type="match status" value="1"/>
</dbReference>
<organism evidence="2 3">
    <name type="scientific">Symbiodinium pilosum</name>
    <name type="common">Dinoflagellate</name>
    <dbReference type="NCBI Taxonomy" id="2952"/>
    <lineage>
        <taxon>Eukaryota</taxon>
        <taxon>Sar</taxon>
        <taxon>Alveolata</taxon>
        <taxon>Dinophyceae</taxon>
        <taxon>Suessiales</taxon>
        <taxon>Symbiodiniaceae</taxon>
        <taxon>Symbiodinium</taxon>
    </lineage>
</organism>
<gene>
    <name evidence="2" type="primary">ATP6</name>
    <name evidence="2" type="ORF">SPIL2461_LOCUS2207</name>
</gene>
<keyword evidence="3" id="KW-1185">Reference proteome</keyword>
<dbReference type="Gene3D" id="1.20.1110.10">
    <property type="entry name" value="Calcium-transporting ATPase, transmembrane domain"/>
    <property type="match status" value="1"/>
</dbReference>